<feature type="compositionally biased region" description="Acidic residues" evidence="1">
    <location>
        <begin position="669"/>
        <end position="680"/>
    </location>
</feature>
<feature type="compositionally biased region" description="Low complexity" evidence="1">
    <location>
        <begin position="317"/>
        <end position="326"/>
    </location>
</feature>
<feature type="region of interest" description="Disordered" evidence="1">
    <location>
        <begin position="209"/>
        <end position="343"/>
    </location>
</feature>
<keyword evidence="4" id="KW-1185">Reference proteome</keyword>
<dbReference type="EMBL" id="MU155506">
    <property type="protein sequence ID" value="KAF9472704.1"/>
    <property type="molecule type" value="Genomic_DNA"/>
</dbReference>
<feature type="compositionally biased region" description="Low complexity" evidence="1">
    <location>
        <begin position="372"/>
        <end position="395"/>
    </location>
</feature>
<organism evidence="3 4">
    <name type="scientific">Pholiota conissans</name>
    <dbReference type="NCBI Taxonomy" id="109636"/>
    <lineage>
        <taxon>Eukaryota</taxon>
        <taxon>Fungi</taxon>
        <taxon>Dikarya</taxon>
        <taxon>Basidiomycota</taxon>
        <taxon>Agaricomycotina</taxon>
        <taxon>Agaricomycetes</taxon>
        <taxon>Agaricomycetidae</taxon>
        <taxon>Agaricales</taxon>
        <taxon>Agaricineae</taxon>
        <taxon>Strophariaceae</taxon>
        <taxon>Pholiota</taxon>
    </lineage>
</organism>
<feature type="compositionally biased region" description="Low complexity" evidence="1">
    <location>
        <begin position="138"/>
        <end position="161"/>
    </location>
</feature>
<feature type="compositionally biased region" description="Polar residues" evidence="1">
    <location>
        <begin position="404"/>
        <end position="432"/>
    </location>
</feature>
<feature type="compositionally biased region" description="Polar residues" evidence="1">
    <location>
        <begin position="212"/>
        <end position="228"/>
    </location>
</feature>
<feature type="compositionally biased region" description="Polar residues" evidence="1">
    <location>
        <begin position="636"/>
        <end position="655"/>
    </location>
</feature>
<dbReference type="OrthoDB" id="2804493at2759"/>
<feature type="compositionally biased region" description="Polar residues" evidence="1">
    <location>
        <begin position="686"/>
        <end position="697"/>
    </location>
</feature>
<feature type="compositionally biased region" description="Basic and acidic residues" evidence="1">
    <location>
        <begin position="261"/>
        <end position="274"/>
    </location>
</feature>
<comment type="caution">
    <text evidence="3">The sequence shown here is derived from an EMBL/GenBank/DDBJ whole genome shotgun (WGS) entry which is preliminary data.</text>
</comment>
<evidence type="ECO:0000313" key="4">
    <source>
        <dbReference type="Proteomes" id="UP000807469"/>
    </source>
</evidence>
<sequence>MYIARPHERHESHTTTTVAIGDLPSSSKAVRCCWKTLALVILGGTIQGASASPIAPDELQRRDDGSSKPSVQIWVPILVFFILVFVIVVLSTKSSIRRSIAGFAFTGAVPTAGLARNAQGEPREITAEQLAGTINGETPPVTTRRGRRGTPAATTNPPVTTRRARQPRRTPSQMSVTSLPAYNKEPGEEELVIFRGRDMEDATMPAAVVRQSADNDSSISIDRSQVSRYSPMPTSPQRMPLLNPDDTFEGDLSMQSLPLPERQEHSRRPSDTGSHDTSSLMRVETNNSTDSGHLGGPDPRGEAPPYFEVVENDSPVESAQATSPSPSTSPEPAPAAADISGSVNRRSGFRSLLNRMSIVSHAPPAPSSIGHSRNQSSASALSALSSSNGRSSTSRASHRPSGSIFRTLSRQRSNHTLASLRPSSPNASNARLTSPSMISLQSISAPLSHTLTRTEFTYPKSGPTPEQLRVISSREHVSRFGVPYGEEAVRFASSSRVDLDSLGPPPEFDEVVPSLPREAGATGSGSRSGPEAAEASSRADHTPPTQPVSSSSQTSDSPTNDSDMSPPSSRNPTATEPPSTYDSTTVTSTTSTVKPTSKLTSEFGALLPSSSGLDTHASIRSTATYATAKETLGISARSSQQLSPALNSPAGSLSFKSRDPSSASVSASEMEEFYDADEGETGGSATGTDSAYQSAQATPRMGGTHALEPTDSTIVPAPKPSSEQGMAK</sequence>
<accession>A0A9P6CU27</accession>
<proteinExistence type="predicted"/>
<feature type="region of interest" description="Disordered" evidence="1">
    <location>
        <begin position="363"/>
        <end position="432"/>
    </location>
</feature>
<feature type="compositionally biased region" description="Low complexity" evidence="1">
    <location>
        <begin position="547"/>
        <end position="563"/>
    </location>
</feature>
<evidence type="ECO:0008006" key="5">
    <source>
        <dbReference type="Google" id="ProtNLM"/>
    </source>
</evidence>
<feature type="compositionally biased region" description="Polar residues" evidence="1">
    <location>
        <begin position="608"/>
        <end position="617"/>
    </location>
</feature>
<feature type="compositionally biased region" description="Low complexity" evidence="1">
    <location>
        <begin position="578"/>
        <end position="601"/>
    </location>
</feature>
<evidence type="ECO:0000256" key="2">
    <source>
        <dbReference type="SAM" id="Phobius"/>
    </source>
</evidence>
<dbReference type="AlphaFoldDB" id="A0A9P6CU27"/>
<feature type="region of interest" description="Disordered" evidence="1">
    <location>
        <begin position="636"/>
        <end position="728"/>
    </location>
</feature>
<protein>
    <recommendedName>
        <fullName evidence="5">Proteophosphoglycan ppg4</fullName>
    </recommendedName>
</protein>
<feature type="region of interest" description="Disordered" evidence="1">
    <location>
        <begin position="496"/>
        <end position="617"/>
    </location>
</feature>
<keyword evidence="2" id="KW-1133">Transmembrane helix</keyword>
<feature type="compositionally biased region" description="Polar residues" evidence="1">
    <location>
        <begin position="275"/>
        <end position="291"/>
    </location>
</feature>
<dbReference type="Proteomes" id="UP000807469">
    <property type="component" value="Unassembled WGS sequence"/>
</dbReference>
<evidence type="ECO:0000313" key="3">
    <source>
        <dbReference type="EMBL" id="KAF9472704.1"/>
    </source>
</evidence>
<feature type="compositionally biased region" description="Polar residues" evidence="1">
    <location>
        <begin position="565"/>
        <end position="577"/>
    </location>
</feature>
<evidence type="ECO:0000256" key="1">
    <source>
        <dbReference type="SAM" id="MobiDB-lite"/>
    </source>
</evidence>
<keyword evidence="2" id="KW-0812">Transmembrane</keyword>
<feature type="region of interest" description="Disordered" evidence="1">
    <location>
        <begin position="129"/>
        <end position="184"/>
    </location>
</feature>
<feature type="transmembrane region" description="Helical" evidence="2">
    <location>
        <begin position="71"/>
        <end position="90"/>
    </location>
</feature>
<keyword evidence="2" id="KW-0472">Membrane</keyword>
<gene>
    <name evidence="3" type="ORF">BDN70DRAFT_886689</name>
</gene>
<reference evidence="3" key="1">
    <citation type="submission" date="2020-11" db="EMBL/GenBank/DDBJ databases">
        <authorList>
            <consortium name="DOE Joint Genome Institute"/>
            <person name="Ahrendt S."/>
            <person name="Riley R."/>
            <person name="Andreopoulos W."/>
            <person name="Labutti K."/>
            <person name="Pangilinan J."/>
            <person name="Ruiz-Duenas F.J."/>
            <person name="Barrasa J.M."/>
            <person name="Sanchez-Garcia M."/>
            <person name="Camarero S."/>
            <person name="Miyauchi S."/>
            <person name="Serrano A."/>
            <person name="Linde D."/>
            <person name="Babiker R."/>
            <person name="Drula E."/>
            <person name="Ayuso-Fernandez I."/>
            <person name="Pacheco R."/>
            <person name="Padilla G."/>
            <person name="Ferreira P."/>
            <person name="Barriuso J."/>
            <person name="Kellner H."/>
            <person name="Castanera R."/>
            <person name="Alfaro M."/>
            <person name="Ramirez L."/>
            <person name="Pisabarro A.G."/>
            <person name="Kuo A."/>
            <person name="Tritt A."/>
            <person name="Lipzen A."/>
            <person name="He G."/>
            <person name="Yan M."/>
            <person name="Ng V."/>
            <person name="Cullen D."/>
            <person name="Martin F."/>
            <person name="Rosso M.-N."/>
            <person name="Henrissat B."/>
            <person name="Hibbett D."/>
            <person name="Martinez A.T."/>
            <person name="Grigoriev I.V."/>
        </authorList>
    </citation>
    <scope>NUCLEOTIDE SEQUENCE</scope>
    <source>
        <strain evidence="3">CIRM-BRFM 674</strain>
    </source>
</reference>
<name>A0A9P6CU27_9AGAR</name>